<dbReference type="AlphaFoldDB" id="A0A2A4TAJ3"/>
<sequence length="77" mass="9213">MKNEIHILVMNDEMTMFDVEVIFDSEKNDEKCFGHFKSNELALARVEEILKEKPFLSFDEDSHEDYIKETKENNERV</sequence>
<evidence type="ECO:0000313" key="2">
    <source>
        <dbReference type="Proteomes" id="UP000218113"/>
    </source>
</evidence>
<name>A0A2A4TAJ3_9DELT</name>
<accession>A0A2A4TAJ3</accession>
<protein>
    <submittedName>
        <fullName evidence="1">Uncharacterized protein</fullName>
    </submittedName>
</protein>
<proteinExistence type="predicted"/>
<evidence type="ECO:0000313" key="1">
    <source>
        <dbReference type="EMBL" id="PCI30145.1"/>
    </source>
</evidence>
<organism evidence="1 2">
    <name type="scientific">SAR324 cluster bacterium</name>
    <dbReference type="NCBI Taxonomy" id="2024889"/>
    <lineage>
        <taxon>Bacteria</taxon>
        <taxon>Deltaproteobacteria</taxon>
        <taxon>SAR324 cluster</taxon>
    </lineage>
</organism>
<gene>
    <name evidence="1" type="ORF">COB67_02345</name>
</gene>
<dbReference type="Proteomes" id="UP000218113">
    <property type="component" value="Unassembled WGS sequence"/>
</dbReference>
<dbReference type="EMBL" id="NVSR01000007">
    <property type="protein sequence ID" value="PCI30145.1"/>
    <property type="molecule type" value="Genomic_DNA"/>
</dbReference>
<reference evidence="2" key="1">
    <citation type="submission" date="2017-08" db="EMBL/GenBank/DDBJ databases">
        <title>A dynamic microbial community with high functional redundancy inhabits the cold, oxic subseafloor aquifer.</title>
        <authorList>
            <person name="Tully B.J."/>
            <person name="Wheat C.G."/>
            <person name="Glazer B.T."/>
            <person name="Huber J.A."/>
        </authorList>
    </citation>
    <scope>NUCLEOTIDE SEQUENCE [LARGE SCALE GENOMIC DNA]</scope>
</reference>
<comment type="caution">
    <text evidence="1">The sequence shown here is derived from an EMBL/GenBank/DDBJ whole genome shotgun (WGS) entry which is preliminary data.</text>
</comment>